<dbReference type="SUPFAM" id="SSF64153">
    <property type="entry name" value="YjeF N-terminal domain-like"/>
    <property type="match status" value="1"/>
</dbReference>
<evidence type="ECO:0000313" key="2">
    <source>
        <dbReference type="EMBL" id="SIS52382.1"/>
    </source>
</evidence>
<evidence type="ECO:0000313" key="3">
    <source>
        <dbReference type="Proteomes" id="UP000185728"/>
    </source>
</evidence>
<dbReference type="EMBL" id="FTOB01000002">
    <property type="protein sequence ID" value="SIS52382.1"/>
    <property type="molecule type" value="Genomic_DNA"/>
</dbReference>
<feature type="domain" description="YjeF N-terminal" evidence="1">
    <location>
        <begin position="11"/>
        <end position="200"/>
    </location>
</feature>
<reference evidence="2 3" key="1">
    <citation type="submission" date="2017-01" db="EMBL/GenBank/DDBJ databases">
        <authorList>
            <person name="Varghese N."/>
            <person name="Submissions S."/>
        </authorList>
    </citation>
    <scope>NUCLEOTIDE SEQUENCE [LARGE SCALE GENOMIC DNA]</scope>
    <source>
        <strain evidence="2 3">DSM 2061</strain>
    </source>
</reference>
<dbReference type="InterPro" id="IPR036652">
    <property type="entry name" value="YjeF_N_dom_sf"/>
</dbReference>
<evidence type="ECO:0000259" key="1">
    <source>
        <dbReference type="PROSITE" id="PS51385"/>
    </source>
</evidence>
<dbReference type="PANTHER" id="PTHR13612">
    <property type="entry name" value="ENHANCER OF MRNA-DECAPPING PROTEIN 3"/>
    <property type="match status" value="1"/>
</dbReference>
<proteinExistence type="predicted"/>
<name>A0ABY1KN98_9FLAO</name>
<comment type="caution">
    <text evidence="2">The sequence shown here is derived from an EMBL/GenBank/DDBJ whole genome shotgun (WGS) entry which is preliminary data.</text>
</comment>
<dbReference type="Proteomes" id="UP000185728">
    <property type="component" value="Unassembled WGS sequence"/>
</dbReference>
<dbReference type="PANTHER" id="PTHR13612:SF0">
    <property type="entry name" value="ENHANCER OF MRNA-DECAPPING PROTEIN 3"/>
    <property type="match status" value="1"/>
</dbReference>
<dbReference type="Gene3D" id="3.40.50.10260">
    <property type="entry name" value="YjeF N-terminal domain"/>
    <property type="match status" value="1"/>
</dbReference>
<accession>A0ABY1KN98</accession>
<dbReference type="RefSeq" id="WP_076454279.1">
    <property type="nucleotide sequence ID" value="NZ_FTOB01000002.1"/>
</dbReference>
<organism evidence="2 3">
    <name type="scientific">Zobellia uliginosa</name>
    <dbReference type="NCBI Taxonomy" id="143224"/>
    <lineage>
        <taxon>Bacteria</taxon>
        <taxon>Pseudomonadati</taxon>
        <taxon>Bacteroidota</taxon>
        <taxon>Flavobacteriia</taxon>
        <taxon>Flavobacteriales</taxon>
        <taxon>Flavobacteriaceae</taxon>
        <taxon>Zobellia</taxon>
    </lineage>
</organism>
<gene>
    <name evidence="2" type="ORF">SAMN05421766_102553</name>
</gene>
<dbReference type="PROSITE" id="PS51385">
    <property type="entry name" value="YJEF_N"/>
    <property type="match status" value="1"/>
</dbReference>
<protein>
    <submittedName>
        <fullName evidence="2">NAD(P)H-hydrate epimerase</fullName>
    </submittedName>
</protein>
<sequence>MQVSSLSLEAFKDMDYWAVEKYKLSIELMMENAGLQLARLVAKKATKNSVVTIGVGNGNNGGGGLVAARRLAAWGVKVYLDVVVPITKELPKAQLERALLFGAIKGIPETTDIWVDAYLGFSQRLPLSDAFVKSIGLANTSSAFRIALDIPIGISKDGELSGFKADQVMTLAAPKTILEELPNRIEVFVADLGIPKAVYRHFDVEMPDFSKNQLIAL</sequence>
<dbReference type="Pfam" id="PF03853">
    <property type="entry name" value="YjeF_N"/>
    <property type="match status" value="1"/>
</dbReference>
<dbReference type="InterPro" id="IPR004443">
    <property type="entry name" value="YjeF_N_dom"/>
</dbReference>
<keyword evidence="3" id="KW-1185">Reference proteome</keyword>
<dbReference type="NCBIfam" id="TIGR00197">
    <property type="entry name" value="yjeF_nterm"/>
    <property type="match status" value="1"/>
</dbReference>